<reference evidence="5" key="1">
    <citation type="submission" date="2022-06" db="EMBL/GenBank/DDBJ databases">
        <authorList>
            <person name="Ping M."/>
        </authorList>
    </citation>
    <scope>NUCLEOTIDE SEQUENCE</scope>
    <source>
        <strain evidence="5">JCM11759T</strain>
    </source>
</reference>
<dbReference type="SMART" id="SM00344">
    <property type="entry name" value="HTH_ASNC"/>
    <property type="match status" value="1"/>
</dbReference>
<dbReference type="InterPro" id="IPR011991">
    <property type="entry name" value="ArsR-like_HTH"/>
</dbReference>
<evidence type="ECO:0000313" key="6">
    <source>
        <dbReference type="Proteomes" id="UP001055940"/>
    </source>
</evidence>
<protein>
    <submittedName>
        <fullName evidence="5">Lrp/AsnC family transcriptional regulator</fullName>
    </submittedName>
</protein>
<accession>A0ABY5DFB2</accession>
<dbReference type="InterPro" id="IPR011008">
    <property type="entry name" value="Dimeric_a/b-barrel"/>
</dbReference>
<dbReference type="PANTHER" id="PTHR30154:SF34">
    <property type="entry name" value="TRANSCRIPTIONAL REGULATOR AZLB"/>
    <property type="match status" value="1"/>
</dbReference>
<evidence type="ECO:0000313" key="5">
    <source>
        <dbReference type="EMBL" id="USY23039.1"/>
    </source>
</evidence>
<dbReference type="PANTHER" id="PTHR30154">
    <property type="entry name" value="LEUCINE-RESPONSIVE REGULATORY PROTEIN"/>
    <property type="match status" value="1"/>
</dbReference>
<keyword evidence="6" id="KW-1185">Reference proteome</keyword>
<dbReference type="CDD" id="cd00090">
    <property type="entry name" value="HTH_ARSR"/>
    <property type="match status" value="1"/>
</dbReference>
<dbReference type="SUPFAM" id="SSF54909">
    <property type="entry name" value="Dimeric alpha+beta barrel"/>
    <property type="match status" value="1"/>
</dbReference>
<evidence type="ECO:0000256" key="3">
    <source>
        <dbReference type="ARBA" id="ARBA00023163"/>
    </source>
</evidence>
<gene>
    <name evidence="5" type="ORF">NE857_16320</name>
</gene>
<sequence length="171" mass="18757">MPFSPDPIDHHLLRLLQQDAGRTLRELGEQVGLSPSAVQRRIRAYRRAGVITGQVAVVDPAALGATTLAAVLVTLERESAEHHARFRARMLAEPRVQQCYDLAGQWDYLVMLITENLGACRALSDRLFMNDANVRRYDTLPVLDPVKVGLGVPLPGPHPGTHAETGWAHGS</sequence>
<keyword evidence="3" id="KW-0804">Transcription</keyword>
<keyword evidence="1" id="KW-0805">Transcription regulation</keyword>
<dbReference type="Proteomes" id="UP001055940">
    <property type="component" value="Chromosome"/>
</dbReference>
<dbReference type="SUPFAM" id="SSF46785">
    <property type="entry name" value="Winged helix' DNA-binding domain"/>
    <property type="match status" value="1"/>
</dbReference>
<dbReference type="Pfam" id="PF01037">
    <property type="entry name" value="AsnC_trans_reg"/>
    <property type="match status" value="1"/>
</dbReference>
<feature type="domain" description="HTH asnC-type" evidence="4">
    <location>
        <begin position="5"/>
        <end position="66"/>
    </location>
</feature>
<dbReference type="InterPro" id="IPR000485">
    <property type="entry name" value="AsnC-type_HTH_dom"/>
</dbReference>
<evidence type="ECO:0000256" key="1">
    <source>
        <dbReference type="ARBA" id="ARBA00023015"/>
    </source>
</evidence>
<dbReference type="InterPro" id="IPR019888">
    <property type="entry name" value="Tscrpt_reg_AsnC-like"/>
</dbReference>
<dbReference type="Gene3D" id="3.30.70.920">
    <property type="match status" value="1"/>
</dbReference>
<dbReference type="Pfam" id="PF13404">
    <property type="entry name" value="HTH_AsnC-type"/>
    <property type="match status" value="1"/>
</dbReference>
<evidence type="ECO:0000259" key="4">
    <source>
        <dbReference type="PROSITE" id="PS50956"/>
    </source>
</evidence>
<dbReference type="PRINTS" id="PR00033">
    <property type="entry name" value="HTHASNC"/>
</dbReference>
<proteinExistence type="predicted"/>
<dbReference type="InterPro" id="IPR036390">
    <property type="entry name" value="WH_DNA-bd_sf"/>
</dbReference>
<name>A0ABY5DFB2_9ACTN</name>
<keyword evidence="2" id="KW-0238">DNA-binding</keyword>
<dbReference type="InterPro" id="IPR019887">
    <property type="entry name" value="Tscrpt_reg_AsnC/Lrp_C"/>
</dbReference>
<dbReference type="PROSITE" id="PS50956">
    <property type="entry name" value="HTH_ASNC_2"/>
    <property type="match status" value="1"/>
</dbReference>
<organism evidence="5 6">
    <name type="scientific">Nocardiopsis exhalans</name>
    <dbReference type="NCBI Taxonomy" id="163604"/>
    <lineage>
        <taxon>Bacteria</taxon>
        <taxon>Bacillati</taxon>
        <taxon>Actinomycetota</taxon>
        <taxon>Actinomycetes</taxon>
        <taxon>Streptosporangiales</taxon>
        <taxon>Nocardiopsidaceae</taxon>
        <taxon>Nocardiopsis</taxon>
    </lineage>
</organism>
<dbReference type="InterPro" id="IPR036388">
    <property type="entry name" value="WH-like_DNA-bd_sf"/>
</dbReference>
<dbReference type="Gene3D" id="1.10.10.10">
    <property type="entry name" value="Winged helix-like DNA-binding domain superfamily/Winged helix DNA-binding domain"/>
    <property type="match status" value="1"/>
</dbReference>
<evidence type="ECO:0000256" key="2">
    <source>
        <dbReference type="ARBA" id="ARBA00023125"/>
    </source>
</evidence>
<dbReference type="RefSeq" id="WP_254421768.1">
    <property type="nucleotide sequence ID" value="NZ_BAAAJB010000051.1"/>
</dbReference>
<dbReference type="EMBL" id="CP099837">
    <property type="protein sequence ID" value="USY23039.1"/>
    <property type="molecule type" value="Genomic_DNA"/>
</dbReference>